<keyword evidence="1" id="KW-0472">Membrane</keyword>
<dbReference type="Proteomes" id="UP000570010">
    <property type="component" value="Unassembled WGS sequence"/>
</dbReference>
<evidence type="ECO:0000256" key="1">
    <source>
        <dbReference type="SAM" id="Phobius"/>
    </source>
</evidence>
<dbReference type="AlphaFoldDB" id="A0A6B3VUF1"/>
<evidence type="ECO:0000313" key="3">
    <source>
        <dbReference type="EMBL" id="NEY81619.1"/>
    </source>
</evidence>
<reference evidence="3 4" key="1">
    <citation type="submission" date="2020-02" db="EMBL/GenBank/DDBJ databases">
        <title>Bacillus aquiflavi sp. nov., isolated from yellow water of strong flavor Chinese baijiu in Yibin region of China.</title>
        <authorList>
            <person name="Xie J."/>
        </authorList>
    </citation>
    <scope>NUCLEOTIDE SEQUENCE [LARGE SCALE GENOMIC DNA]</scope>
    <source>
        <strain evidence="3 4">3H-10</strain>
    </source>
</reference>
<feature type="transmembrane region" description="Helical" evidence="1">
    <location>
        <begin position="93"/>
        <end position="115"/>
    </location>
</feature>
<organism evidence="3 4">
    <name type="scientific">Bacillus aquiflavi</name>
    <dbReference type="NCBI Taxonomy" id="2672567"/>
    <lineage>
        <taxon>Bacteria</taxon>
        <taxon>Bacillati</taxon>
        <taxon>Bacillota</taxon>
        <taxon>Bacilli</taxon>
        <taxon>Bacillales</taxon>
        <taxon>Bacillaceae</taxon>
        <taxon>Bacillus</taxon>
    </lineage>
</organism>
<reference evidence="2 5" key="2">
    <citation type="submission" date="2020-07" db="EMBL/GenBank/DDBJ databases">
        <authorList>
            <person name="Feng H."/>
        </authorList>
    </citation>
    <scope>NUCLEOTIDE SEQUENCE [LARGE SCALE GENOMIC DNA]</scope>
    <source>
        <strain evidence="2">S-12</strain>
        <strain evidence="5">s-12</strain>
    </source>
</reference>
<protein>
    <submittedName>
        <fullName evidence="2">Ferric reductase-like transmembrane domain-containing protein</fullName>
    </submittedName>
    <submittedName>
        <fullName evidence="3">Iron reductase</fullName>
    </submittedName>
</protein>
<dbReference type="EMBL" id="JAAIWN010000018">
    <property type="protein sequence ID" value="NEY81619.1"/>
    <property type="molecule type" value="Genomic_DNA"/>
</dbReference>
<keyword evidence="1 2" id="KW-0812">Transmembrane</keyword>
<feature type="transmembrane region" description="Helical" evidence="1">
    <location>
        <begin position="127"/>
        <end position="147"/>
    </location>
</feature>
<evidence type="ECO:0000313" key="4">
    <source>
        <dbReference type="Proteomes" id="UP000472971"/>
    </source>
</evidence>
<name>A0A6B3VUF1_9BACI</name>
<evidence type="ECO:0000313" key="2">
    <source>
        <dbReference type="EMBL" id="MBA4537363.1"/>
    </source>
</evidence>
<evidence type="ECO:0000313" key="5">
    <source>
        <dbReference type="Proteomes" id="UP000570010"/>
    </source>
</evidence>
<feature type="transmembrane region" description="Helical" evidence="1">
    <location>
        <begin position="52"/>
        <end position="73"/>
    </location>
</feature>
<sequence>MTEIVELLSVWNLIRLSGFLAFFYLTMSIFFGMLSSFSWLKRKKGLFHHFHLLNGWIGFLAIIFHIVILLYDQYIQYSLSELFIPFTATHKPISSGLGTISFFLFLFILLAADFWMKSMNRTVWKALHLLVYPAWLLMFIHGILIGTDSAQTWAVVLYGSSFVVIVLLFGLKLLEISTLQKHPQMRKRLSNK</sequence>
<dbReference type="EMBL" id="JACEIO010000020">
    <property type="protein sequence ID" value="MBA4537363.1"/>
    <property type="molecule type" value="Genomic_DNA"/>
</dbReference>
<dbReference type="Proteomes" id="UP000472971">
    <property type="component" value="Unassembled WGS sequence"/>
</dbReference>
<proteinExistence type="predicted"/>
<dbReference type="RefSeq" id="WP_163242013.1">
    <property type="nucleotide sequence ID" value="NZ_CP082780.1"/>
</dbReference>
<keyword evidence="1" id="KW-1133">Transmembrane helix</keyword>
<accession>A0A6B3VUF1</accession>
<keyword evidence="4" id="KW-1185">Reference proteome</keyword>
<feature type="transmembrane region" description="Helical" evidence="1">
    <location>
        <begin position="20"/>
        <end position="40"/>
    </location>
</feature>
<gene>
    <name evidence="3" type="ORF">G4D64_08855</name>
    <name evidence="2" type="ORF">H1Z61_09460</name>
</gene>
<comment type="caution">
    <text evidence="3">The sequence shown here is derived from an EMBL/GenBank/DDBJ whole genome shotgun (WGS) entry which is preliminary data.</text>
</comment>
<feature type="transmembrane region" description="Helical" evidence="1">
    <location>
        <begin position="153"/>
        <end position="174"/>
    </location>
</feature>